<evidence type="ECO:0000313" key="1">
    <source>
        <dbReference type="EMBL" id="AET33429.1"/>
    </source>
</evidence>
<dbReference type="GeneID" id="43500902"/>
<name>G7VIE9_9CREN</name>
<dbReference type="EMBL" id="CP003098">
    <property type="protein sequence ID" value="AET33429.1"/>
    <property type="molecule type" value="Genomic_DNA"/>
</dbReference>
<dbReference type="KEGG" id="pyr:P186_2033"/>
<dbReference type="HOGENOM" id="CLU_3178729_0_0_2"/>
<reference evidence="1 2" key="1">
    <citation type="journal article" date="2012" name="J. Bacteriol.">
        <title>Complete genome sequence of strain 1860, a crenarchaeon of the genus pyrobaculum able to grow with various electron acceptors.</title>
        <authorList>
            <person name="Mardanov A.V."/>
            <person name="Gumerov V.M."/>
            <person name="Slobodkina G.B."/>
            <person name="Beletsky A.V."/>
            <person name="Bonch-Osmolovskaya E.A."/>
            <person name="Ravin N.V."/>
            <person name="Skryabin K.G."/>
        </authorList>
    </citation>
    <scope>NUCLEOTIDE SEQUENCE [LARGE SCALE GENOMIC DNA]</scope>
    <source>
        <strain evidence="1 2">1860</strain>
    </source>
</reference>
<dbReference type="BioCyc" id="PSP1104324:GJSN-1985-MONOMER"/>
<organism evidence="1 2">
    <name type="scientific">Pyrobaculum ferrireducens</name>
    <dbReference type="NCBI Taxonomy" id="1104324"/>
    <lineage>
        <taxon>Archaea</taxon>
        <taxon>Thermoproteota</taxon>
        <taxon>Thermoprotei</taxon>
        <taxon>Thermoproteales</taxon>
        <taxon>Thermoproteaceae</taxon>
        <taxon>Pyrobaculum</taxon>
    </lineage>
</organism>
<dbReference type="RefSeq" id="WP_014289254.1">
    <property type="nucleotide sequence ID" value="NC_016645.1"/>
</dbReference>
<accession>G7VIE9</accession>
<gene>
    <name evidence="1" type="ORF">P186_2033</name>
</gene>
<proteinExistence type="predicted"/>
<protein>
    <submittedName>
        <fullName evidence="1">Uncharacterized protein</fullName>
    </submittedName>
</protein>
<dbReference type="Proteomes" id="UP000005867">
    <property type="component" value="Chromosome"/>
</dbReference>
<sequence>MDCCARRRTRVAVVGLAIARSLFIYVTWQGPLHREAVKRELKSARR</sequence>
<keyword evidence="2" id="KW-1185">Reference proteome</keyword>
<dbReference type="AlphaFoldDB" id="G7VIE9"/>
<evidence type="ECO:0000313" key="2">
    <source>
        <dbReference type="Proteomes" id="UP000005867"/>
    </source>
</evidence>